<keyword evidence="1" id="KW-0812">Transmembrane</keyword>
<keyword evidence="3" id="KW-1185">Reference proteome</keyword>
<dbReference type="EMBL" id="CABWKQ010000058">
    <property type="protein sequence ID" value="VWX38766.1"/>
    <property type="molecule type" value="Genomic_DNA"/>
</dbReference>
<proteinExistence type="predicted"/>
<evidence type="ECO:0000313" key="2">
    <source>
        <dbReference type="EMBL" id="VWX38766.1"/>
    </source>
</evidence>
<feature type="transmembrane region" description="Helical" evidence="1">
    <location>
        <begin position="32"/>
        <end position="49"/>
    </location>
</feature>
<gene>
    <name evidence="2" type="ORF">EXIGUO9Y_80094</name>
</gene>
<name>A0A653IHX8_9BACL</name>
<protein>
    <recommendedName>
        <fullName evidence="4">Permease</fullName>
    </recommendedName>
</protein>
<feature type="transmembrane region" description="Helical" evidence="1">
    <location>
        <begin position="70"/>
        <end position="90"/>
    </location>
</feature>
<dbReference type="Proteomes" id="UP000439752">
    <property type="component" value="Unassembled WGS sequence"/>
</dbReference>
<keyword evidence="1" id="KW-0472">Membrane</keyword>
<feature type="transmembrane region" description="Helical" evidence="1">
    <location>
        <begin position="96"/>
        <end position="115"/>
    </location>
</feature>
<dbReference type="RefSeq" id="WP_159172612.1">
    <property type="nucleotide sequence ID" value="NZ_LR732308.1"/>
</dbReference>
<accession>A0A653IHX8</accession>
<sequence length="119" mass="13466">MKRVHVFKRFLAAAFLLYGGYLAVFEGPDTLSIALILVGITQLTVDFVFPQNDSVDERQRSVQSKSGSTTYSLSILYAFTLLALVHFNLIQHVMTAILIMISLQLLTYPAMLFLYKRVM</sequence>
<keyword evidence="1" id="KW-1133">Transmembrane helix</keyword>
<evidence type="ECO:0008006" key="4">
    <source>
        <dbReference type="Google" id="ProtNLM"/>
    </source>
</evidence>
<evidence type="ECO:0000313" key="3">
    <source>
        <dbReference type="Proteomes" id="UP000439752"/>
    </source>
</evidence>
<evidence type="ECO:0000256" key="1">
    <source>
        <dbReference type="SAM" id="Phobius"/>
    </source>
</evidence>
<reference evidence="2 3" key="1">
    <citation type="submission" date="2019-10" db="EMBL/GenBank/DDBJ databases">
        <authorList>
            <person name="Karimi E."/>
        </authorList>
    </citation>
    <scope>NUCLEOTIDE SEQUENCE [LARGE SCALE GENOMIC DNA]</scope>
    <source>
        <strain evidence="2">Exiguobacterium sp. 9Y</strain>
    </source>
</reference>
<dbReference type="AlphaFoldDB" id="A0A653IHX8"/>
<organism evidence="2 3">
    <name type="scientific">Exiguobacterium oxidotolerans</name>
    <dbReference type="NCBI Taxonomy" id="223958"/>
    <lineage>
        <taxon>Bacteria</taxon>
        <taxon>Bacillati</taxon>
        <taxon>Bacillota</taxon>
        <taxon>Bacilli</taxon>
        <taxon>Bacillales</taxon>
        <taxon>Bacillales Family XII. Incertae Sedis</taxon>
        <taxon>Exiguobacterium</taxon>
    </lineage>
</organism>